<dbReference type="Proteomes" id="UP000294933">
    <property type="component" value="Unassembled WGS sequence"/>
</dbReference>
<evidence type="ECO:0000313" key="1">
    <source>
        <dbReference type="EMBL" id="TDL16752.1"/>
    </source>
</evidence>
<dbReference type="EMBL" id="ML170236">
    <property type="protein sequence ID" value="TDL16752.1"/>
    <property type="molecule type" value="Genomic_DNA"/>
</dbReference>
<dbReference type="AlphaFoldDB" id="A0A4Y7PPH1"/>
<name>A0A4Y7PPH1_9AGAM</name>
<accession>A0A4Y7PPH1</accession>
<sequence>MTYVYAFVVVVLNWTPSPSLPSNHGHHCRCSAEEHPERTSCAERRLLHRHAAPPMCSAEDICVFGLLRRS</sequence>
<keyword evidence="2" id="KW-1185">Reference proteome</keyword>
<reference evidence="1 2" key="1">
    <citation type="submission" date="2018-06" db="EMBL/GenBank/DDBJ databases">
        <title>A transcriptomic atlas of mushroom development highlights an independent origin of complex multicellularity.</title>
        <authorList>
            <consortium name="DOE Joint Genome Institute"/>
            <person name="Krizsan K."/>
            <person name="Almasi E."/>
            <person name="Merenyi Z."/>
            <person name="Sahu N."/>
            <person name="Viragh M."/>
            <person name="Koszo T."/>
            <person name="Mondo S."/>
            <person name="Kiss B."/>
            <person name="Balint B."/>
            <person name="Kues U."/>
            <person name="Barry K."/>
            <person name="Hegedus J.C."/>
            <person name="Henrissat B."/>
            <person name="Johnson J."/>
            <person name="Lipzen A."/>
            <person name="Ohm R."/>
            <person name="Nagy I."/>
            <person name="Pangilinan J."/>
            <person name="Yan J."/>
            <person name="Xiong Y."/>
            <person name="Grigoriev I.V."/>
            <person name="Hibbett D.S."/>
            <person name="Nagy L.G."/>
        </authorList>
    </citation>
    <scope>NUCLEOTIDE SEQUENCE [LARGE SCALE GENOMIC DNA]</scope>
    <source>
        <strain evidence="1 2">SZMC22713</strain>
    </source>
</reference>
<proteinExistence type="predicted"/>
<dbReference type="VEuPathDB" id="FungiDB:BD410DRAFT_795052"/>
<protein>
    <submittedName>
        <fullName evidence="1">Uncharacterized protein</fullName>
    </submittedName>
</protein>
<organism evidence="1 2">
    <name type="scientific">Rickenella mellea</name>
    <dbReference type="NCBI Taxonomy" id="50990"/>
    <lineage>
        <taxon>Eukaryota</taxon>
        <taxon>Fungi</taxon>
        <taxon>Dikarya</taxon>
        <taxon>Basidiomycota</taxon>
        <taxon>Agaricomycotina</taxon>
        <taxon>Agaricomycetes</taxon>
        <taxon>Hymenochaetales</taxon>
        <taxon>Rickenellaceae</taxon>
        <taxon>Rickenella</taxon>
    </lineage>
</organism>
<gene>
    <name evidence="1" type="ORF">BD410DRAFT_795052</name>
</gene>
<evidence type="ECO:0000313" key="2">
    <source>
        <dbReference type="Proteomes" id="UP000294933"/>
    </source>
</evidence>